<feature type="chain" id="PRO_5002248904" evidence="1">
    <location>
        <begin position="20"/>
        <end position="149"/>
    </location>
</feature>
<proteinExistence type="predicted"/>
<keyword evidence="3" id="KW-1185">Reference proteome</keyword>
<keyword evidence="1" id="KW-0732">Signal</keyword>
<protein>
    <submittedName>
        <fullName evidence="2">Uncharacterized protein</fullName>
    </submittedName>
</protein>
<organism evidence="2 3">
    <name type="scientific">Cladophialophora immunda</name>
    <dbReference type="NCBI Taxonomy" id="569365"/>
    <lineage>
        <taxon>Eukaryota</taxon>
        <taxon>Fungi</taxon>
        <taxon>Dikarya</taxon>
        <taxon>Ascomycota</taxon>
        <taxon>Pezizomycotina</taxon>
        <taxon>Eurotiomycetes</taxon>
        <taxon>Chaetothyriomycetidae</taxon>
        <taxon>Chaetothyriales</taxon>
        <taxon>Herpotrichiellaceae</taxon>
        <taxon>Cladophialophora</taxon>
    </lineage>
</organism>
<sequence>MSLQILSSIIVYLETILNALCPLSTCRCSLLDIHLTVPCEYMSSKVHTFSIVPAREGVHVPTSCTNMNTYSNKNLFVKLEQVVYIIEAGGTNMNANGPMQEDLAVLERDVDDGTYVEALQAHLEQAHELVLVRKGAREPQRDPPATSTT</sequence>
<evidence type="ECO:0000256" key="1">
    <source>
        <dbReference type="SAM" id="SignalP"/>
    </source>
</evidence>
<accession>A0A0D2AKW5</accession>
<dbReference type="RefSeq" id="XP_016245843.1">
    <property type="nucleotide sequence ID" value="XM_016395987.1"/>
</dbReference>
<gene>
    <name evidence="2" type="ORF">PV07_08793</name>
</gene>
<dbReference type="Proteomes" id="UP000054466">
    <property type="component" value="Unassembled WGS sequence"/>
</dbReference>
<feature type="signal peptide" evidence="1">
    <location>
        <begin position="1"/>
        <end position="19"/>
    </location>
</feature>
<evidence type="ECO:0000313" key="3">
    <source>
        <dbReference type="Proteomes" id="UP000054466"/>
    </source>
</evidence>
<dbReference type="HOGENOM" id="CLU_1749444_0_0_1"/>
<evidence type="ECO:0000313" key="2">
    <source>
        <dbReference type="EMBL" id="KIW25627.1"/>
    </source>
</evidence>
<dbReference type="VEuPathDB" id="FungiDB:PV07_08793"/>
<dbReference type="EMBL" id="KN847044">
    <property type="protein sequence ID" value="KIW25627.1"/>
    <property type="molecule type" value="Genomic_DNA"/>
</dbReference>
<dbReference type="GeneID" id="27347987"/>
<reference evidence="2 3" key="1">
    <citation type="submission" date="2015-01" db="EMBL/GenBank/DDBJ databases">
        <title>The Genome Sequence of Cladophialophora immunda CBS83496.</title>
        <authorList>
            <consortium name="The Broad Institute Genomics Platform"/>
            <person name="Cuomo C."/>
            <person name="de Hoog S."/>
            <person name="Gorbushina A."/>
            <person name="Stielow B."/>
            <person name="Teixiera M."/>
            <person name="Abouelleil A."/>
            <person name="Chapman S.B."/>
            <person name="Priest M."/>
            <person name="Young S.K."/>
            <person name="Wortman J."/>
            <person name="Nusbaum C."/>
            <person name="Birren B."/>
        </authorList>
    </citation>
    <scope>NUCLEOTIDE SEQUENCE [LARGE SCALE GENOMIC DNA]</scope>
    <source>
        <strain evidence="2 3">CBS 83496</strain>
    </source>
</reference>
<name>A0A0D2AKW5_9EURO</name>
<dbReference type="AlphaFoldDB" id="A0A0D2AKW5"/>